<dbReference type="EMBL" id="SJPY01000004">
    <property type="protein sequence ID" value="TWU41441.1"/>
    <property type="molecule type" value="Genomic_DNA"/>
</dbReference>
<organism evidence="2 3">
    <name type="scientific">Novipirellula aureliae</name>
    <dbReference type="NCBI Taxonomy" id="2527966"/>
    <lineage>
        <taxon>Bacteria</taxon>
        <taxon>Pseudomonadati</taxon>
        <taxon>Planctomycetota</taxon>
        <taxon>Planctomycetia</taxon>
        <taxon>Pirellulales</taxon>
        <taxon>Pirellulaceae</taxon>
        <taxon>Novipirellula</taxon>
    </lineage>
</organism>
<dbReference type="Proteomes" id="UP000315471">
    <property type="component" value="Unassembled WGS sequence"/>
</dbReference>
<dbReference type="RefSeq" id="WP_146600253.1">
    <property type="nucleotide sequence ID" value="NZ_SJPY01000004.1"/>
</dbReference>
<comment type="caution">
    <text evidence="2">The sequence shown here is derived from an EMBL/GenBank/DDBJ whole genome shotgun (WGS) entry which is preliminary data.</text>
</comment>
<evidence type="ECO:0008006" key="4">
    <source>
        <dbReference type="Google" id="ProtNLM"/>
    </source>
</evidence>
<gene>
    <name evidence="2" type="ORF">Q31b_28880</name>
</gene>
<evidence type="ECO:0000313" key="3">
    <source>
        <dbReference type="Proteomes" id="UP000315471"/>
    </source>
</evidence>
<accession>A0A5C6E1B0</accession>
<dbReference type="AlphaFoldDB" id="A0A5C6E1B0"/>
<evidence type="ECO:0000256" key="1">
    <source>
        <dbReference type="SAM" id="MobiDB-lite"/>
    </source>
</evidence>
<dbReference type="OrthoDB" id="222074at2"/>
<protein>
    <recommendedName>
        <fullName evidence="4">Glycoside hydrolase family 38 N-terminal domain-containing protein</fullName>
    </recommendedName>
</protein>
<keyword evidence="3" id="KW-1185">Reference proteome</keyword>
<reference evidence="2 3" key="1">
    <citation type="submission" date="2019-02" db="EMBL/GenBank/DDBJ databases">
        <title>Deep-cultivation of Planctomycetes and their phenomic and genomic characterization uncovers novel biology.</title>
        <authorList>
            <person name="Wiegand S."/>
            <person name="Jogler M."/>
            <person name="Boedeker C."/>
            <person name="Pinto D."/>
            <person name="Vollmers J."/>
            <person name="Rivas-Marin E."/>
            <person name="Kohn T."/>
            <person name="Peeters S.H."/>
            <person name="Heuer A."/>
            <person name="Rast P."/>
            <person name="Oberbeckmann S."/>
            <person name="Bunk B."/>
            <person name="Jeske O."/>
            <person name="Meyerdierks A."/>
            <person name="Storesund J.E."/>
            <person name="Kallscheuer N."/>
            <person name="Luecker S."/>
            <person name="Lage O.M."/>
            <person name="Pohl T."/>
            <person name="Merkel B.J."/>
            <person name="Hornburger P."/>
            <person name="Mueller R.-W."/>
            <person name="Bruemmer F."/>
            <person name="Labrenz M."/>
            <person name="Spormann A.M."/>
            <person name="Op Den Camp H."/>
            <person name="Overmann J."/>
            <person name="Amann R."/>
            <person name="Jetten M.S.M."/>
            <person name="Mascher T."/>
            <person name="Medema M.H."/>
            <person name="Devos D.P."/>
            <person name="Kaster A.-K."/>
            <person name="Ovreas L."/>
            <person name="Rohde M."/>
            <person name="Galperin M.Y."/>
            <person name="Jogler C."/>
        </authorList>
    </citation>
    <scope>NUCLEOTIDE SEQUENCE [LARGE SCALE GENOMIC DNA]</scope>
    <source>
        <strain evidence="2 3">Q31b</strain>
    </source>
</reference>
<feature type="region of interest" description="Disordered" evidence="1">
    <location>
        <begin position="55"/>
        <end position="76"/>
    </location>
</feature>
<name>A0A5C6E1B0_9BACT</name>
<sequence length="986" mass="107453">MPLYDECFVLLPTSTLEDFPVGIPESDARSLLAAWTVLWHPQLIAGSAAMPTWYRADEPPSAKDTSVTEHTKSDSPVKPRVIAVPQSSLSMLPDDYEQANADSDSVLWITGPSRTEMLDRIPLDDRYNHRPLQAKHRTIGIEDFFALGYAYLQVQVLTRRLRYTSNLDQIYFESCVLQAAEAFTGRAKADDSDCEAMSPAADAAAAALHDAFDCLAQERDHFFASDPHLIELTLLSASTLDTFLDHLPSAGKPSELEGVLPTPGNVLIDAGVAENLRVADPEKRAALRACFENKSLGWAGGGPTSDVSLSTKTYTDAQRHILQAFEETSAAVEIAPPVYARYSGSTPRDFVSTIASLGVSGMISNDFENATGFADEAKVVQSIAGVDLQTLAAKPIDASSEVAFLDLMADLGQSIDRGEIAAALMVHWPGTEGDTFQLVQRTASWSLVLGRMWTLDDFFRHGEQPYHHNDKLSTSERADLTLKDQVAAGEANPLSAIIAQTRRAIVEQNAANLRALVTLANGKEIGAVSSAADHTKEPSVANPKSDCLRTVGLTPASGNSNICLFNPTSAARRINVEMDGTPHADKHVYAASGHGKQSIVTADVSAFGFSVIRNQDAGSSPARSLKKRLGDVFSFGSAAAIRKPIAVEHLLQNAFMEVAIDAQSGGIKGVYCGQARGNRFSLRLVSEIAGTPKKDKNTIVMKADTVETKVSRPDLGVIESSGSLVDAAGERLANFVLAYQLQRGSRVLEVSVKLEPLRNDFGKQDPWKNYIALRTAVASEAMMPRLILRDKIQKPSRRSMVSPLGVILDESERQTLVASAGLAYHRRVDDRFLDTLLFVQGETQREYKIHYGFDVKNPVSVARSVFEDPITATVESVDANVSRGWLIHVAPKEVLLTDLRAWTDSSGTLFALVRLIQTKPRKITSALRFCRPVKRAIKIQHGSFEPLQDPMQAFANKSENDLLAVDNDCVKLELRSHEVADCLIEF</sequence>
<proteinExistence type="predicted"/>
<evidence type="ECO:0000313" key="2">
    <source>
        <dbReference type="EMBL" id="TWU41441.1"/>
    </source>
</evidence>